<evidence type="ECO:0000313" key="11">
    <source>
        <dbReference type="EMBL" id="EMR01768.1"/>
    </source>
</evidence>
<evidence type="ECO:0000313" key="12">
    <source>
        <dbReference type="Proteomes" id="UP000011910"/>
    </source>
</evidence>
<evidence type="ECO:0000256" key="4">
    <source>
        <dbReference type="ARBA" id="ARBA00022670"/>
    </source>
</evidence>
<dbReference type="FunFam" id="3.40.50.1820:FF:000005">
    <property type="entry name" value="Prolyl endopeptidase"/>
    <property type="match status" value="1"/>
</dbReference>
<dbReference type="PANTHER" id="PTHR42881">
    <property type="entry name" value="PROLYL ENDOPEPTIDASE"/>
    <property type="match status" value="1"/>
</dbReference>
<evidence type="ECO:0000256" key="3">
    <source>
        <dbReference type="ARBA" id="ARBA00011897"/>
    </source>
</evidence>
<dbReference type="eggNOG" id="COG1505">
    <property type="taxonomic scope" value="Bacteria"/>
</dbReference>
<keyword evidence="5 11" id="KW-0378">Hydrolase</keyword>
<keyword evidence="4" id="KW-0645">Protease</keyword>
<evidence type="ECO:0000256" key="6">
    <source>
        <dbReference type="ARBA" id="ARBA00022825"/>
    </source>
</evidence>
<comment type="function">
    <text evidence="7">Cleaves peptide bonds on the C-terminal side of prolyl residues within peptides that are up to approximately 30 amino acids long. Has an absolute requirement for an X-Pro bond in the trans configuration immediately preceding the Pro-Y scissible bond.</text>
</comment>
<protein>
    <recommendedName>
        <fullName evidence="3">prolyl oligopeptidase</fullName>
        <ecNumber evidence="3">3.4.21.26</ecNumber>
    </recommendedName>
    <alternativeName>
        <fullName evidence="8">Proline-specific endopeptidase</fullName>
    </alternativeName>
</protein>
<dbReference type="PROSITE" id="PS00708">
    <property type="entry name" value="PRO_ENDOPEP_SER"/>
    <property type="match status" value="1"/>
</dbReference>
<dbReference type="EC" id="3.4.21.26" evidence="3"/>
<dbReference type="FunFam" id="2.130.10.120:FF:000001">
    <property type="entry name" value="Prolyl endopeptidase"/>
    <property type="match status" value="1"/>
</dbReference>
<dbReference type="InterPro" id="IPR023302">
    <property type="entry name" value="Pept_S9A_N"/>
</dbReference>
<gene>
    <name evidence="11" type="primary">f1pep1</name>
    <name evidence="11" type="ORF">ADICEAN_03088</name>
</gene>
<dbReference type="GO" id="GO:0006508">
    <property type="term" value="P:proteolysis"/>
    <property type="evidence" value="ECO:0007669"/>
    <property type="project" value="UniProtKB-KW"/>
</dbReference>
<organism evidence="11 12">
    <name type="scientific">Cesiribacter andamanensis AMV16</name>
    <dbReference type="NCBI Taxonomy" id="1279009"/>
    <lineage>
        <taxon>Bacteria</taxon>
        <taxon>Pseudomonadati</taxon>
        <taxon>Bacteroidota</taxon>
        <taxon>Cytophagia</taxon>
        <taxon>Cytophagales</taxon>
        <taxon>Cesiribacteraceae</taxon>
        <taxon>Cesiribacter</taxon>
    </lineage>
</organism>
<evidence type="ECO:0000256" key="8">
    <source>
        <dbReference type="ARBA" id="ARBA00081187"/>
    </source>
</evidence>
<comment type="similarity">
    <text evidence="2">Belongs to the peptidase S9A family.</text>
</comment>
<dbReference type="Pfam" id="PF00326">
    <property type="entry name" value="Peptidase_S9"/>
    <property type="match status" value="1"/>
</dbReference>
<comment type="catalytic activity">
    <reaction evidence="1">
        <text>Hydrolysis of Pro-|-Xaa &gt;&gt; Ala-|-Xaa in oligopeptides.</text>
        <dbReference type="EC" id="3.4.21.26"/>
    </reaction>
</comment>
<dbReference type="Proteomes" id="UP000011910">
    <property type="component" value="Unassembled WGS sequence"/>
</dbReference>
<keyword evidence="6" id="KW-0720">Serine protease</keyword>
<dbReference type="PROSITE" id="PS51257">
    <property type="entry name" value="PROKAR_LIPOPROTEIN"/>
    <property type="match status" value="1"/>
</dbReference>
<evidence type="ECO:0000256" key="5">
    <source>
        <dbReference type="ARBA" id="ARBA00022801"/>
    </source>
</evidence>
<dbReference type="EMBL" id="AODQ01000091">
    <property type="protein sequence ID" value="EMR01768.1"/>
    <property type="molecule type" value="Genomic_DNA"/>
</dbReference>
<reference evidence="11 12" key="1">
    <citation type="journal article" date="2013" name="Genome Announc.">
        <title>Draft Genome Sequence of Cesiribacter andamanensis Strain AMV16T, Isolated from a Soil Sample from a Mud Volcano in the Andaman Islands, India.</title>
        <authorList>
            <person name="Shivaji S."/>
            <person name="Ara S."/>
            <person name="Begum Z."/>
            <person name="Srinivas T.N."/>
            <person name="Singh A."/>
            <person name="Kumar Pinnaka A."/>
        </authorList>
    </citation>
    <scope>NUCLEOTIDE SEQUENCE [LARGE SCALE GENOMIC DNA]</scope>
    <source>
        <strain evidence="11 12">AMV16</strain>
    </source>
</reference>
<dbReference type="Gene3D" id="2.130.10.120">
    <property type="entry name" value="Prolyl oligopeptidase, N-terminal domain"/>
    <property type="match status" value="1"/>
</dbReference>
<evidence type="ECO:0000256" key="1">
    <source>
        <dbReference type="ARBA" id="ARBA00001070"/>
    </source>
</evidence>
<evidence type="ECO:0000259" key="9">
    <source>
        <dbReference type="Pfam" id="PF00326"/>
    </source>
</evidence>
<dbReference type="InterPro" id="IPR002470">
    <property type="entry name" value="Peptidase_S9A"/>
</dbReference>
<dbReference type="AlphaFoldDB" id="M7MZC7"/>
<dbReference type="InterPro" id="IPR001375">
    <property type="entry name" value="Peptidase_S9_cat"/>
</dbReference>
<dbReference type="GO" id="GO:0005829">
    <property type="term" value="C:cytosol"/>
    <property type="evidence" value="ECO:0007669"/>
    <property type="project" value="TreeGrafter"/>
</dbReference>
<dbReference type="SUPFAM" id="SSF50993">
    <property type="entry name" value="Peptidase/esterase 'gauge' domain"/>
    <property type="match status" value="1"/>
</dbReference>
<dbReference type="Gene3D" id="3.40.50.1820">
    <property type="entry name" value="alpha/beta hydrolase"/>
    <property type="match status" value="1"/>
</dbReference>
<accession>M7MZC7</accession>
<dbReference type="PANTHER" id="PTHR42881:SF2">
    <property type="entry name" value="PROLYL ENDOPEPTIDASE"/>
    <property type="match status" value="1"/>
</dbReference>
<name>M7MZC7_9BACT</name>
<dbReference type="InterPro" id="IPR051167">
    <property type="entry name" value="Prolyl_oligopep/macrocyclase"/>
</dbReference>
<dbReference type="GO" id="GO:0004252">
    <property type="term" value="F:serine-type endopeptidase activity"/>
    <property type="evidence" value="ECO:0007669"/>
    <property type="project" value="UniProtKB-EC"/>
</dbReference>
<proteinExistence type="inferred from homology"/>
<evidence type="ECO:0000259" key="10">
    <source>
        <dbReference type="Pfam" id="PF02897"/>
    </source>
</evidence>
<keyword evidence="12" id="KW-1185">Reference proteome</keyword>
<comment type="caution">
    <text evidence="11">The sequence shown here is derived from an EMBL/GenBank/DDBJ whole genome shotgun (WGS) entry which is preliminary data.</text>
</comment>
<dbReference type="PRINTS" id="PR00862">
    <property type="entry name" value="PROLIGOPTASE"/>
</dbReference>
<dbReference type="InterPro" id="IPR029058">
    <property type="entry name" value="AB_hydrolase_fold"/>
</dbReference>
<dbReference type="SUPFAM" id="SSF53474">
    <property type="entry name" value="alpha/beta-Hydrolases"/>
    <property type="match status" value="1"/>
</dbReference>
<dbReference type="GO" id="GO:0070012">
    <property type="term" value="F:oligopeptidase activity"/>
    <property type="evidence" value="ECO:0007669"/>
    <property type="project" value="TreeGrafter"/>
</dbReference>
<sequence>MKSTLVYGAAALGLMAACTSTPQESPETARATVPPYPTTAKVDTIDSYFGQQVPDPYRWLEDDRSQETGQWVAAQNEVTQGYLEQIPYREQIQERLTQIWNYAKTGAPFKEGNSWYVYRNNGLQNQYVLYRMDQPGQAGEVFLDPNTFSQDGTTSLGGLNFSKDGTYVAYSISEGGSDWRTIRIMEAATKKLLQDEVRWSKFSGMSWAGDGFYYSAYDAPKEGDALKGKNEYHKVYYHKLGTPQSQDQLVYEDKQHPLRNFYAQTTEDERFLIIGGSEGTSGNNVLVRDLSKPNSPFITVVEDFKKDHNVVDTDGNSLLLLTTLNAPNKRLVRVDLSKPQPQHWVDVIPESDRLLEGVGTAGGKLFASYMQDATTRMYQYDRQGQLEREIELPGIGSAGGFGGKKEDQELYYTFTSFTSPGTIYKYDIRTGQSSLFEAPKIDFDFTQYETKQVFYTSKDGTKVPMFIVHKKGLKLDGSNPTYLYSYGGFDISMRPGFSIARMAWLEQGGIYAQPSIRGGGEYGQAWHEGGMKTQKQNVFDDFIGAAEYLIKEGYTSKEKLAINGGSNGGLLVGAVMTQRPDLFQVALPAVGVLDMLRYHKFTIGWAWAVEYGSSEESQEMFRYLLAYSPLHNIKEGVTYPATMVTTADHDDRVVPAHSFKFISALQERGAPGNPYLIRIETKAGHGAGKPTAMQIAEWADRYAFTWHNMGVTPDFEQLKKKDVQLQ</sequence>
<evidence type="ECO:0000256" key="2">
    <source>
        <dbReference type="ARBA" id="ARBA00005228"/>
    </source>
</evidence>
<dbReference type="Pfam" id="PF02897">
    <property type="entry name" value="Peptidase_S9_N"/>
    <property type="match status" value="1"/>
</dbReference>
<dbReference type="STRING" id="1279009.ADICEAN_03088"/>
<dbReference type="RefSeq" id="WP_009196474.1">
    <property type="nucleotide sequence ID" value="NZ_AODQ01000091.1"/>
</dbReference>
<dbReference type="PATRIC" id="fig|1279009.4.peg.3135"/>
<feature type="domain" description="Peptidase S9A N-terminal" evidence="10">
    <location>
        <begin position="37"/>
        <end position="437"/>
    </location>
</feature>
<evidence type="ECO:0000256" key="7">
    <source>
        <dbReference type="ARBA" id="ARBA00060121"/>
    </source>
</evidence>
<dbReference type="InterPro" id="IPR002471">
    <property type="entry name" value="Pept_S9_AS"/>
</dbReference>
<feature type="domain" description="Peptidase S9 prolyl oligopeptidase catalytic" evidence="9">
    <location>
        <begin position="496"/>
        <end position="710"/>
    </location>
</feature>